<sequence length="88" mass="9997">MKTIIEATFIKTLMISFILLGATTALAKQRTVRKVQEVNFGDMNLKGTIRNPDGAYLVQKKGIKFMPLYDVQKDMDGRIRESALYLNN</sequence>
<dbReference type="Proteomes" id="UP001152321">
    <property type="component" value="Unassembled WGS sequence"/>
</dbReference>
<evidence type="ECO:0000313" key="2">
    <source>
        <dbReference type="Proteomes" id="UP001152321"/>
    </source>
</evidence>
<accession>A0ABT6DLT1</accession>
<protein>
    <submittedName>
        <fullName evidence="1">Uncharacterized protein</fullName>
    </submittedName>
</protein>
<reference evidence="1" key="1">
    <citation type="submission" date="2022-08" db="EMBL/GenBank/DDBJ databases">
        <title>Novel Bdellovibrio Species Isolated from Svalbard: Designation Bdellovibrio svalbardensis.</title>
        <authorList>
            <person name="Mitchell R.J."/>
            <person name="Choi S.Y."/>
        </authorList>
    </citation>
    <scope>NUCLEOTIDE SEQUENCE</scope>
    <source>
        <strain evidence="1">PAP01</strain>
    </source>
</reference>
<evidence type="ECO:0000313" key="1">
    <source>
        <dbReference type="EMBL" id="MDG0817554.1"/>
    </source>
</evidence>
<name>A0ABT6DLT1_9BACT</name>
<dbReference type="RefSeq" id="WP_277579026.1">
    <property type="nucleotide sequence ID" value="NZ_JANRMI010000004.1"/>
</dbReference>
<organism evidence="1 2">
    <name type="scientific">Bdellovibrio svalbardensis</name>
    <dbReference type="NCBI Taxonomy" id="2972972"/>
    <lineage>
        <taxon>Bacteria</taxon>
        <taxon>Pseudomonadati</taxon>
        <taxon>Bdellovibrionota</taxon>
        <taxon>Bdellovibrionia</taxon>
        <taxon>Bdellovibrionales</taxon>
        <taxon>Pseudobdellovibrionaceae</taxon>
        <taxon>Bdellovibrio</taxon>
    </lineage>
</organism>
<dbReference type="EMBL" id="JANRMI010000004">
    <property type="protein sequence ID" value="MDG0817554.1"/>
    <property type="molecule type" value="Genomic_DNA"/>
</dbReference>
<comment type="caution">
    <text evidence="1">The sequence shown here is derived from an EMBL/GenBank/DDBJ whole genome shotgun (WGS) entry which is preliminary data.</text>
</comment>
<keyword evidence="2" id="KW-1185">Reference proteome</keyword>
<proteinExistence type="predicted"/>
<gene>
    <name evidence="1" type="ORF">NWE73_14325</name>
</gene>